<reference evidence="8" key="1">
    <citation type="journal article" date="2019" name="Int. J. Syst. Evol. Microbiol.">
        <title>The Global Catalogue of Microorganisms (GCM) 10K type strain sequencing project: providing services to taxonomists for standard genome sequencing and annotation.</title>
        <authorList>
            <consortium name="The Broad Institute Genomics Platform"/>
            <consortium name="The Broad Institute Genome Sequencing Center for Infectious Disease"/>
            <person name="Wu L."/>
            <person name="Ma J."/>
        </authorList>
    </citation>
    <scope>NUCLEOTIDE SEQUENCE [LARGE SCALE GENOMIC DNA]</scope>
    <source>
        <strain evidence="8">KCTC 32998</strain>
    </source>
</reference>
<comment type="caution">
    <text evidence="7">The sequence shown here is derived from an EMBL/GenBank/DDBJ whole genome shotgun (WGS) entry which is preliminary data.</text>
</comment>
<dbReference type="SUPFAM" id="SSF53300">
    <property type="entry name" value="vWA-like"/>
    <property type="match status" value="1"/>
</dbReference>
<keyword evidence="5" id="KW-0812">Transmembrane</keyword>
<gene>
    <name evidence="7" type="ORF">GCM10009038_34420</name>
</gene>
<dbReference type="PANTHER" id="PTHR22550:SF14">
    <property type="entry name" value="VWFA DOMAIN-CONTAINING PROTEIN"/>
    <property type="match status" value="1"/>
</dbReference>
<dbReference type="PANTHER" id="PTHR22550">
    <property type="entry name" value="SPORE GERMINATION PROTEIN"/>
    <property type="match status" value="1"/>
</dbReference>
<feature type="transmembrane region" description="Helical" evidence="5">
    <location>
        <begin position="12"/>
        <end position="31"/>
    </location>
</feature>
<keyword evidence="2 3" id="KW-0802">TPR repeat</keyword>
<dbReference type="SUPFAM" id="SSF48452">
    <property type="entry name" value="TPR-like"/>
    <property type="match status" value="1"/>
</dbReference>
<proteinExistence type="predicted"/>
<dbReference type="RefSeq" id="WP_189445963.1">
    <property type="nucleotide sequence ID" value="NZ_BMZI01000008.1"/>
</dbReference>
<feature type="transmembrane region" description="Helical" evidence="5">
    <location>
        <begin position="69"/>
        <end position="86"/>
    </location>
</feature>
<dbReference type="InterPro" id="IPR011990">
    <property type="entry name" value="TPR-like_helical_dom_sf"/>
</dbReference>
<evidence type="ECO:0000313" key="8">
    <source>
        <dbReference type="Proteomes" id="UP000646745"/>
    </source>
</evidence>
<dbReference type="Gene3D" id="3.40.50.410">
    <property type="entry name" value="von Willebrand factor, type A domain"/>
    <property type="match status" value="1"/>
</dbReference>
<keyword evidence="5" id="KW-1133">Transmembrane helix</keyword>
<feature type="repeat" description="TPR" evidence="3">
    <location>
        <begin position="408"/>
        <end position="441"/>
    </location>
</feature>
<evidence type="ECO:0000256" key="5">
    <source>
        <dbReference type="SAM" id="Phobius"/>
    </source>
</evidence>
<evidence type="ECO:0000256" key="2">
    <source>
        <dbReference type="ARBA" id="ARBA00022803"/>
    </source>
</evidence>
<feature type="domain" description="VWFA" evidence="6">
    <location>
        <begin position="99"/>
        <end position="205"/>
    </location>
</feature>
<organism evidence="7 8">
    <name type="scientific">Salinicola rhizosphaerae</name>
    <dbReference type="NCBI Taxonomy" id="1443141"/>
    <lineage>
        <taxon>Bacteria</taxon>
        <taxon>Pseudomonadati</taxon>
        <taxon>Pseudomonadota</taxon>
        <taxon>Gammaproteobacteria</taxon>
        <taxon>Oceanospirillales</taxon>
        <taxon>Halomonadaceae</taxon>
        <taxon>Salinicola</taxon>
    </lineage>
</organism>
<dbReference type="InterPro" id="IPR036465">
    <property type="entry name" value="vWFA_dom_sf"/>
</dbReference>
<protein>
    <submittedName>
        <fullName evidence="7">Membrane protein</fullName>
    </submittedName>
</protein>
<evidence type="ECO:0000313" key="7">
    <source>
        <dbReference type="EMBL" id="GHB32641.1"/>
    </source>
</evidence>
<sequence length="551" mass="59151">MTLTDFVSAFHFLRPLWLLLVLLIAVLWWMGRFHTGSRESRVRHVAPHLARALTVGQGRRGRLTPVDTLAALALCLVIGLAGPAWSRMPNPMVSQTAPLVIALEVTPSMLASDVPPSRLARAVIKIERLLATRSGAETALIAYSGSAHLVVPLTGDPALIKPYLEGLSPAVMPVEGDVAGEALALAETLLADQPVPGTILFVSDGISGANRSAFTARDDANTLAFLSLLPGEAPLPEIEGLGARQVSVSADDSDIQTLERLLASAYRQALIDDDRLAWEDRGVWLAWPAAMLALLGFRRGWQLGVVALTLGAGLWTGALGPGSLGIDVACAQSSVSTRAAEAETASPLTTRLMDAFLTPDQQGRWWVERNRYDRASMHFEDPAWRGYALYRDGQYAEAVTALAALETADAAFTQGLALIRSRQYRDAVAAFETALARDPDYPEGERNLALAREIRDYVEETREQSDTGEDRGEGADDIVFDNESQRGVETTLSGDEGDKLLTPEQWISAIDSDTGDYLRQRFALEAAMSRSGGSADQAAKPASGPISGGVP</sequence>
<keyword evidence="8" id="KW-1185">Reference proteome</keyword>
<name>A0ABQ3ED50_9GAMM</name>
<keyword evidence="5" id="KW-0472">Membrane</keyword>
<dbReference type="InterPro" id="IPR019734">
    <property type="entry name" value="TPR_rpt"/>
</dbReference>
<dbReference type="PROSITE" id="PS50005">
    <property type="entry name" value="TPR"/>
    <property type="match status" value="1"/>
</dbReference>
<dbReference type="Gene3D" id="1.25.40.10">
    <property type="entry name" value="Tetratricopeptide repeat domain"/>
    <property type="match status" value="1"/>
</dbReference>
<evidence type="ECO:0000259" key="6">
    <source>
        <dbReference type="Pfam" id="PF13519"/>
    </source>
</evidence>
<feature type="region of interest" description="Disordered" evidence="4">
    <location>
        <begin position="459"/>
        <end position="499"/>
    </location>
</feature>
<evidence type="ECO:0000256" key="3">
    <source>
        <dbReference type="PROSITE-ProRule" id="PRU00339"/>
    </source>
</evidence>
<accession>A0ABQ3ED50</accession>
<dbReference type="Pfam" id="PF13519">
    <property type="entry name" value="VWA_2"/>
    <property type="match status" value="1"/>
</dbReference>
<dbReference type="InterPro" id="IPR002035">
    <property type="entry name" value="VWF_A"/>
</dbReference>
<dbReference type="InterPro" id="IPR013105">
    <property type="entry name" value="TPR_2"/>
</dbReference>
<evidence type="ECO:0000256" key="1">
    <source>
        <dbReference type="ARBA" id="ARBA00022737"/>
    </source>
</evidence>
<evidence type="ECO:0000256" key="4">
    <source>
        <dbReference type="SAM" id="MobiDB-lite"/>
    </source>
</evidence>
<dbReference type="Pfam" id="PF07719">
    <property type="entry name" value="TPR_2"/>
    <property type="match status" value="1"/>
</dbReference>
<keyword evidence="1" id="KW-0677">Repeat</keyword>
<dbReference type="EMBL" id="BMZI01000008">
    <property type="protein sequence ID" value="GHB32641.1"/>
    <property type="molecule type" value="Genomic_DNA"/>
</dbReference>
<feature type="region of interest" description="Disordered" evidence="4">
    <location>
        <begin position="528"/>
        <end position="551"/>
    </location>
</feature>
<feature type="compositionally biased region" description="Basic and acidic residues" evidence="4">
    <location>
        <begin position="459"/>
        <end position="474"/>
    </location>
</feature>
<dbReference type="InterPro" id="IPR050768">
    <property type="entry name" value="UPF0353/GerABKA_families"/>
</dbReference>
<dbReference type="Proteomes" id="UP000646745">
    <property type="component" value="Unassembled WGS sequence"/>
</dbReference>